<dbReference type="STRING" id="1128398.Curi_c00910"/>
<dbReference type="Proteomes" id="UP000006094">
    <property type="component" value="Chromosome"/>
</dbReference>
<reference evidence="1 2" key="1">
    <citation type="journal article" date="2012" name="PLoS ONE">
        <title>The purine-utilizing bacterium Clostridium acidurici 9a: a genome-guided metabolic reconsideration.</title>
        <authorList>
            <person name="Hartwich K."/>
            <person name="Poehlein A."/>
            <person name="Daniel R."/>
        </authorList>
    </citation>
    <scope>NUCLEOTIDE SEQUENCE [LARGE SCALE GENOMIC DNA]</scope>
    <source>
        <strain evidence="2">ATCC 7906 / DSM 604 / BCRC 14475 / CIP 104303 / KCTC 5404 / NCIMB 10678 / 9a</strain>
    </source>
</reference>
<dbReference type="InterPro" id="IPR032466">
    <property type="entry name" value="Metal_Hydrolase"/>
</dbReference>
<dbReference type="PANTHER" id="PTHR10443:SF12">
    <property type="entry name" value="DIPEPTIDASE"/>
    <property type="match status" value="1"/>
</dbReference>
<dbReference type="PATRIC" id="fig|1128398.3.peg.91"/>
<organism evidence="1 2">
    <name type="scientific">Gottschalkia acidurici (strain ATCC 7906 / DSM 604 / BCRC 14475 / CIP 104303 / KCTC 5404 / NCIMB 10678 / 9a)</name>
    <name type="common">Clostridium acidurici</name>
    <dbReference type="NCBI Taxonomy" id="1128398"/>
    <lineage>
        <taxon>Bacteria</taxon>
        <taxon>Bacillati</taxon>
        <taxon>Bacillota</taxon>
        <taxon>Tissierellia</taxon>
        <taxon>Tissierellales</taxon>
        <taxon>Gottschalkiaceae</taxon>
        <taxon>Gottschalkia</taxon>
    </lineage>
</organism>
<dbReference type="EMBL" id="CP003326">
    <property type="protein sequence ID" value="AFS77172.1"/>
    <property type="molecule type" value="Genomic_DNA"/>
</dbReference>
<dbReference type="RefSeq" id="WP_014966309.1">
    <property type="nucleotide sequence ID" value="NC_018664.1"/>
</dbReference>
<dbReference type="InterPro" id="IPR008257">
    <property type="entry name" value="Pept_M19"/>
</dbReference>
<gene>
    <name evidence="1" type="ordered locus">Curi_c00910</name>
</gene>
<accession>K0AWM6</accession>
<evidence type="ECO:0000313" key="1">
    <source>
        <dbReference type="EMBL" id="AFS77172.1"/>
    </source>
</evidence>
<dbReference type="SUPFAM" id="SSF51556">
    <property type="entry name" value="Metallo-dependent hydrolases"/>
    <property type="match status" value="1"/>
</dbReference>
<keyword evidence="1" id="KW-0224">Dipeptidase</keyword>
<dbReference type="PROSITE" id="PS51365">
    <property type="entry name" value="RENAL_DIPEPTIDASE_2"/>
    <property type="match status" value="1"/>
</dbReference>
<dbReference type="GO" id="GO:0006508">
    <property type="term" value="P:proteolysis"/>
    <property type="evidence" value="ECO:0007669"/>
    <property type="project" value="InterPro"/>
</dbReference>
<dbReference type="eggNOG" id="COG2355">
    <property type="taxonomic scope" value="Bacteria"/>
</dbReference>
<keyword evidence="1" id="KW-0378">Hydrolase</keyword>
<keyword evidence="1" id="KW-0645">Protease</keyword>
<sequence length="317" mass="36886">MIFDGHADIWIDVADYRKKGMKDVFKNRHLDKFKSGNINGGIFVIWIDPYNTDDSKKRLIEIMEYTSTEIIENREIFKVVKDGNDLDIGLRENKMPIVMGIEGLKCIEENIDMINLLYMYGIRHASLTWNEENRLATGVNGRKDRGLTKLGFEAIKKMERMGMIIDVSHANEKTFWDIYNNTRKPFIASHSNCISICNCPRNLTNNQIKAIGERNGVIGINIYRDFIHVDSDKQNIHEMINHIEYIINLIGIDHIGFGFDFCEYLEEYDNEINISGVENASKVQNIIEQLRYRGFSQNDIEKISYKNFERVIKEVLV</sequence>
<dbReference type="GO" id="GO:0070573">
    <property type="term" value="F:metallodipeptidase activity"/>
    <property type="evidence" value="ECO:0007669"/>
    <property type="project" value="InterPro"/>
</dbReference>
<dbReference type="OrthoDB" id="9804920at2"/>
<dbReference type="EC" id="3.4.13.19" evidence="1"/>
<name>K0AWM6_GOTA9</name>
<dbReference type="Gene3D" id="3.20.20.140">
    <property type="entry name" value="Metal-dependent hydrolases"/>
    <property type="match status" value="1"/>
</dbReference>
<dbReference type="AlphaFoldDB" id="K0AWM6"/>
<protein>
    <submittedName>
        <fullName evidence="1">M19 familiy membrane dipeptidase</fullName>
        <ecNumber evidence="1">3.4.13.19</ecNumber>
    </submittedName>
</protein>
<dbReference type="KEGG" id="cad:Curi_c00910"/>
<keyword evidence="2" id="KW-1185">Reference proteome</keyword>
<evidence type="ECO:0000313" key="2">
    <source>
        <dbReference type="Proteomes" id="UP000006094"/>
    </source>
</evidence>
<dbReference type="PANTHER" id="PTHR10443">
    <property type="entry name" value="MICROSOMAL DIPEPTIDASE"/>
    <property type="match status" value="1"/>
</dbReference>
<dbReference type="HOGENOM" id="CLU_031404_2_1_9"/>
<dbReference type="Pfam" id="PF01244">
    <property type="entry name" value="Peptidase_M19"/>
    <property type="match status" value="1"/>
</dbReference>
<proteinExistence type="predicted"/>